<evidence type="ECO:0000313" key="1">
    <source>
        <dbReference type="EMBL" id="MDJ1504224.1"/>
    </source>
</evidence>
<reference evidence="1" key="1">
    <citation type="submission" date="2023-05" db="EMBL/GenBank/DDBJ databases">
        <authorList>
            <person name="Zhang X."/>
        </authorList>
    </citation>
    <scope>NUCLEOTIDE SEQUENCE</scope>
    <source>
        <strain evidence="1">BD1B2-1</strain>
    </source>
</reference>
<name>A0AAE3R5M8_9BACT</name>
<keyword evidence="2" id="KW-1185">Reference proteome</keyword>
<proteinExistence type="predicted"/>
<evidence type="ECO:0000313" key="2">
    <source>
        <dbReference type="Proteomes" id="UP001232063"/>
    </source>
</evidence>
<dbReference type="EMBL" id="JASJOU010000011">
    <property type="protein sequence ID" value="MDJ1504224.1"/>
    <property type="molecule type" value="Genomic_DNA"/>
</dbReference>
<accession>A0AAE3R5M8</accession>
<sequence>MDDNFEATEEVVSYLLANYTNLMTRSETAASDSFSLNRKRRTYQPTDSPWLSFLPFKKYFFPDMYRIDGETINIRQVNALMKDGYDAFIQNWIKRIVTEELDKIHFNCCIRCGRLTRTPLAQQCRFCGYDWH</sequence>
<dbReference type="Proteomes" id="UP001232063">
    <property type="component" value="Unassembled WGS sequence"/>
</dbReference>
<comment type="caution">
    <text evidence="1">The sequence shown here is derived from an EMBL/GenBank/DDBJ whole genome shotgun (WGS) entry which is preliminary data.</text>
</comment>
<protein>
    <submittedName>
        <fullName evidence="1">Uncharacterized protein</fullName>
    </submittedName>
</protein>
<organism evidence="1 2">
    <name type="scientific">Xanthocytophaga agilis</name>
    <dbReference type="NCBI Taxonomy" id="3048010"/>
    <lineage>
        <taxon>Bacteria</taxon>
        <taxon>Pseudomonadati</taxon>
        <taxon>Bacteroidota</taxon>
        <taxon>Cytophagia</taxon>
        <taxon>Cytophagales</taxon>
        <taxon>Rhodocytophagaceae</taxon>
        <taxon>Xanthocytophaga</taxon>
    </lineage>
</organism>
<dbReference type="AlphaFoldDB" id="A0AAE3R5M8"/>
<dbReference type="RefSeq" id="WP_314515280.1">
    <property type="nucleotide sequence ID" value="NZ_JASJOU010000011.1"/>
</dbReference>
<gene>
    <name evidence="1" type="ORF">QNI22_26430</name>
</gene>